<name>A0A450WRF0_9GAMM</name>
<dbReference type="AlphaFoldDB" id="A0A450WRF0"/>
<gene>
    <name evidence="1" type="ORF">BECKLPF1236B_GA0070989_11803</name>
</gene>
<reference evidence="1" key="1">
    <citation type="submission" date="2019-02" db="EMBL/GenBank/DDBJ databases">
        <authorList>
            <person name="Gruber-Vodicka R. H."/>
            <person name="Seah K. B. B."/>
        </authorList>
    </citation>
    <scope>NUCLEOTIDE SEQUENCE</scope>
    <source>
        <strain evidence="1">BECK_S313</strain>
    </source>
</reference>
<dbReference type="EMBL" id="CAADFK010000180">
    <property type="protein sequence ID" value="VFK19636.1"/>
    <property type="molecule type" value="Genomic_DNA"/>
</dbReference>
<protein>
    <submittedName>
        <fullName evidence="1">Uncharacterized protein</fullName>
    </submittedName>
</protein>
<accession>A0A450WRF0</accession>
<proteinExistence type="predicted"/>
<sequence>MNASEFNLNRIDRLRYRPTLEAEEFIEDLRRARPGRPPTLHPFGVDAR</sequence>
<evidence type="ECO:0000313" key="1">
    <source>
        <dbReference type="EMBL" id="VFK19636.1"/>
    </source>
</evidence>
<organism evidence="1">
    <name type="scientific">Candidatus Kentrum sp. LPFa</name>
    <dbReference type="NCBI Taxonomy" id="2126335"/>
    <lineage>
        <taxon>Bacteria</taxon>
        <taxon>Pseudomonadati</taxon>
        <taxon>Pseudomonadota</taxon>
        <taxon>Gammaproteobacteria</taxon>
        <taxon>Candidatus Kentrum</taxon>
    </lineage>
</organism>